<reference evidence="1" key="1">
    <citation type="submission" date="2020-01" db="EMBL/GenBank/DDBJ databases">
        <title>Insect and environment-associated Actinomycetes.</title>
        <authorList>
            <person name="Currrie C."/>
            <person name="Chevrette M."/>
            <person name="Carlson C."/>
            <person name="Stubbendieck R."/>
            <person name="Wendt-Pienkowski E."/>
        </authorList>
    </citation>
    <scope>NUCLEOTIDE SEQUENCE</scope>
    <source>
        <strain evidence="1">SID12501</strain>
    </source>
</reference>
<name>A0A6B3BHD6_9ACTN</name>
<dbReference type="EMBL" id="JAAGLU010000003">
    <property type="protein sequence ID" value="NEC85180.1"/>
    <property type="molecule type" value="Genomic_DNA"/>
</dbReference>
<gene>
    <name evidence="1" type="ORF">G3I71_04735</name>
</gene>
<comment type="caution">
    <text evidence="1">The sequence shown here is derived from an EMBL/GenBank/DDBJ whole genome shotgun (WGS) entry which is preliminary data.</text>
</comment>
<evidence type="ECO:0008006" key="2">
    <source>
        <dbReference type="Google" id="ProtNLM"/>
    </source>
</evidence>
<dbReference type="AlphaFoldDB" id="A0A6B3BHD6"/>
<protein>
    <recommendedName>
        <fullName evidence="2">N-acetyltransferase</fullName>
    </recommendedName>
</protein>
<organism evidence="1">
    <name type="scientific">Streptomyces sp. SID12501</name>
    <dbReference type="NCBI Taxonomy" id="2706042"/>
    <lineage>
        <taxon>Bacteria</taxon>
        <taxon>Bacillati</taxon>
        <taxon>Actinomycetota</taxon>
        <taxon>Actinomycetes</taxon>
        <taxon>Kitasatosporales</taxon>
        <taxon>Streptomycetaceae</taxon>
        <taxon>Streptomyces</taxon>
    </lineage>
</organism>
<evidence type="ECO:0000313" key="1">
    <source>
        <dbReference type="EMBL" id="NEC85180.1"/>
    </source>
</evidence>
<proteinExistence type="predicted"/>
<sequence>MMVTTMTPSMKPNTAMLQLRPSTVVRAAELVDVPAVVRMIASPQSSPSGDFGLGLGLDVDGPDWEQTRSAMRLVLAHYALEEGRIWVAERSDGGLLAAAVWLPPGVGSEPPDTRFSSLLARELATGPDDCPALPMWLEDVGPDLPHWKVFIVGELHDTSAWDHTVAADLLAPGLRAVDDENATAVAITMSPRHGDQLRSIGFRGPNEVHLGPGVNGWLTTRQPVRRAGRLSA</sequence>
<dbReference type="RefSeq" id="WP_164312625.1">
    <property type="nucleotide sequence ID" value="NZ_JAAGLU010000003.1"/>
</dbReference>
<dbReference type="Gene3D" id="3.40.630.30">
    <property type="match status" value="1"/>
</dbReference>
<accession>A0A6B3BHD6</accession>